<feature type="transmembrane region" description="Helical" evidence="6">
    <location>
        <begin position="6"/>
        <end position="29"/>
    </location>
</feature>
<dbReference type="Proteomes" id="UP000087766">
    <property type="component" value="Unplaced"/>
</dbReference>
<evidence type="ECO:0000256" key="2">
    <source>
        <dbReference type="ARBA" id="ARBA00007635"/>
    </source>
</evidence>
<dbReference type="GO" id="GO:0016020">
    <property type="term" value="C:membrane"/>
    <property type="evidence" value="ECO:0007669"/>
    <property type="project" value="UniProtKB-SubCell"/>
</dbReference>
<keyword evidence="5 6" id="KW-0472">Membrane</keyword>
<feature type="transmembrane region" description="Helical" evidence="6">
    <location>
        <begin position="89"/>
        <end position="107"/>
    </location>
</feature>
<evidence type="ECO:0000256" key="5">
    <source>
        <dbReference type="ARBA" id="ARBA00023136"/>
    </source>
</evidence>
<evidence type="ECO:0000256" key="1">
    <source>
        <dbReference type="ARBA" id="ARBA00004141"/>
    </source>
</evidence>
<keyword evidence="4 6" id="KW-1133">Transmembrane helix</keyword>
<name>A0A3Q0EMZ7_VIGRR</name>
<evidence type="ECO:0000256" key="4">
    <source>
        <dbReference type="ARBA" id="ARBA00022989"/>
    </source>
</evidence>
<dbReference type="RefSeq" id="XP_022633025.1">
    <property type="nucleotide sequence ID" value="XM_022777304.1"/>
</dbReference>
<keyword evidence="8" id="KW-1185">Reference proteome</keyword>
<comment type="similarity">
    <text evidence="2 6">Belongs to the drug/metabolite transporter (DMT) superfamily. Plant drug/metabolite exporter (P-DME) (TC 2.A.7.4) family.</text>
</comment>
<evidence type="ECO:0000256" key="6">
    <source>
        <dbReference type="RuleBase" id="RU363077"/>
    </source>
</evidence>
<dbReference type="PANTHER" id="PTHR31218">
    <property type="entry name" value="WAT1-RELATED PROTEIN"/>
    <property type="match status" value="1"/>
</dbReference>
<keyword evidence="3 6" id="KW-0812">Transmembrane</keyword>
<sequence>MDLTSASFMLAMINLTPGITFIMALSCGLEKLNLEVAEGRAKVIGTIIGISGAMFVTFVKGTEINICSFKINLMHGHASSPTQFRNKSLGVPLAILSCCFYSLWFILQAKMNEEYPSSNSSAALMNTMGALQATIFTLCVERDWNHWKLGFNIRLLTAAYSGIVASGIMVVIIAWCIKRRGPLFVSIFSPLQLVLVDIAAYFMLDEKLYVGSVVGAVMIVCGLYVVLWGKARELKKKSELVSLGNTTSREFENVEVVSSPPRSQQP</sequence>
<dbReference type="GeneID" id="106752802"/>
<evidence type="ECO:0000256" key="3">
    <source>
        <dbReference type="ARBA" id="ARBA00022692"/>
    </source>
</evidence>
<gene>
    <name evidence="9" type="primary">LOC106752802</name>
</gene>
<feature type="transmembrane region" description="Helical" evidence="6">
    <location>
        <begin position="41"/>
        <end position="59"/>
    </location>
</feature>
<protein>
    <recommendedName>
        <fullName evidence="6">WAT1-related protein</fullName>
    </recommendedName>
</protein>
<dbReference type="Pfam" id="PF00892">
    <property type="entry name" value="EamA"/>
    <property type="match status" value="1"/>
</dbReference>
<dbReference type="SUPFAM" id="SSF103481">
    <property type="entry name" value="Multidrug resistance efflux transporter EmrE"/>
    <property type="match status" value="1"/>
</dbReference>
<reference evidence="9" key="1">
    <citation type="submission" date="2025-08" db="UniProtKB">
        <authorList>
            <consortium name="RefSeq"/>
        </authorList>
    </citation>
    <scope>IDENTIFICATION</scope>
    <source>
        <tissue evidence="9">Leaf</tissue>
    </source>
</reference>
<dbReference type="InterPro" id="IPR037185">
    <property type="entry name" value="EmrE-like"/>
</dbReference>
<comment type="subcellular location">
    <subcellularLocation>
        <location evidence="1 6">Membrane</location>
        <topology evidence="1 6">Multi-pass membrane protein</topology>
    </subcellularLocation>
</comment>
<dbReference type="InterPro" id="IPR030184">
    <property type="entry name" value="WAT1-related"/>
</dbReference>
<feature type="transmembrane region" description="Helical" evidence="6">
    <location>
        <begin position="208"/>
        <end position="227"/>
    </location>
</feature>
<feature type="transmembrane region" description="Helical" evidence="6">
    <location>
        <begin position="183"/>
        <end position="202"/>
    </location>
</feature>
<dbReference type="GO" id="GO:0022857">
    <property type="term" value="F:transmembrane transporter activity"/>
    <property type="evidence" value="ECO:0007669"/>
    <property type="project" value="InterPro"/>
</dbReference>
<evidence type="ECO:0000313" key="8">
    <source>
        <dbReference type="Proteomes" id="UP000087766"/>
    </source>
</evidence>
<evidence type="ECO:0000313" key="9">
    <source>
        <dbReference type="RefSeq" id="XP_022633025.1"/>
    </source>
</evidence>
<feature type="domain" description="EamA" evidence="7">
    <location>
        <begin position="89"/>
        <end position="227"/>
    </location>
</feature>
<dbReference type="KEGG" id="vra:106752802"/>
<dbReference type="AlphaFoldDB" id="A0A3Q0EMZ7"/>
<evidence type="ECO:0000259" key="7">
    <source>
        <dbReference type="Pfam" id="PF00892"/>
    </source>
</evidence>
<dbReference type="InterPro" id="IPR000620">
    <property type="entry name" value="EamA_dom"/>
</dbReference>
<proteinExistence type="inferred from homology"/>
<feature type="transmembrane region" description="Helical" evidence="6">
    <location>
        <begin position="158"/>
        <end position="176"/>
    </location>
</feature>
<dbReference type="OrthoDB" id="1728340at2759"/>
<organism evidence="8 9">
    <name type="scientific">Vigna radiata var. radiata</name>
    <name type="common">Mung bean</name>
    <name type="synonym">Phaseolus aureus</name>
    <dbReference type="NCBI Taxonomy" id="3916"/>
    <lineage>
        <taxon>Eukaryota</taxon>
        <taxon>Viridiplantae</taxon>
        <taxon>Streptophyta</taxon>
        <taxon>Embryophyta</taxon>
        <taxon>Tracheophyta</taxon>
        <taxon>Spermatophyta</taxon>
        <taxon>Magnoliopsida</taxon>
        <taxon>eudicotyledons</taxon>
        <taxon>Gunneridae</taxon>
        <taxon>Pentapetalae</taxon>
        <taxon>rosids</taxon>
        <taxon>fabids</taxon>
        <taxon>Fabales</taxon>
        <taxon>Fabaceae</taxon>
        <taxon>Papilionoideae</taxon>
        <taxon>50 kb inversion clade</taxon>
        <taxon>NPAAA clade</taxon>
        <taxon>indigoferoid/millettioid clade</taxon>
        <taxon>Phaseoleae</taxon>
        <taxon>Vigna</taxon>
    </lineage>
</organism>
<accession>A0A3Q0EMZ7</accession>